<gene>
    <name evidence="2" type="ORF">BJG266_LOCUS25342</name>
    <name evidence="3" type="ORF">QVE165_LOCUS33181</name>
    <name evidence="4" type="ORF">QVE165_LOCUS39597</name>
</gene>
<dbReference type="EMBL" id="CAJNOM010000301">
    <property type="protein sequence ID" value="CAF1336356.1"/>
    <property type="molecule type" value="Genomic_DNA"/>
</dbReference>
<feature type="transmembrane region" description="Helical" evidence="1">
    <location>
        <begin position="139"/>
        <end position="158"/>
    </location>
</feature>
<feature type="transmembrane region" description="Helical" evidence="1">
    <location>
        <begin position="72"/>
        <end position="97"/>
    </location>
</feature>
<dbReference type="EMBL" id="CAJNOM010000442">
    <property type="protein sequence ID" value="CAF1440674.1"/>
    <property type="molecule type" value="Genomic_DNA"/>
</dbReference>
<dbReference type="OrthoDB" id="10037465at2759"/>
<reference evidence="3" key="1">
    <citation type="submission" date="2021-02" db="EMBL/GenBank/DDBJ databases">
        <authorList>
            <person name="Nowell W R."/>
        </authorList>
    </citation>
    <scope>NUCLEOTIDE SEQUENCE</scope>
</reference>
<evidence type="ECO:0000256" key="1">
    <source>
        <dbReference type="SAM" id="Phobius"/>
    </source>
</evidence>
<keyword evidence="1" id="KW-1133">Transmembrane helix</keyword>
<dbReference type="Proteomes" id="UP000663832">
    <property type="component" value="Unassembled WGS sequence"/>
</dbReference>
<evidence type="ECO:0000313" key="2">
    <source>
        <dbReference type="EMBL" id="CAF1173594.1"/>
    </source>
</evidence>
<feature type="transmembrane region" description="Helical" evidence="1">
    <location>
        <begin position="31"/>
        <end position="52"/>
    </location>
</feature>
<dbReference type="AlphaFoldDB" id="A0A815GBF5"/>
<organism evidence="3 5">
    <name type="scientific">Adineta steineri</name>
    <dbReference type="NCBI Taxonomy" id="433720"/>
    <lineage>
        <taxon>Eukaryota</taxon>
        <taxon>Metazoa</taxon>
        <taxon>Spiralia</taxon>
        <taxon>Gnathifera</taxon>
        <taxon>Rotifera</taxon>
        <taxon>Eurotatoria</taxon>
        <taxon>Bdelloidea</taxon>
        <taxon>Adinetida</taxon>
        <taxon>Adinetidae</taxon>
        <taxon>Adineta</taxon>
    </lineage>
</organism>
<evidence type="ECO:0000313" key="5">
    <source>
        <dbReference type="Proteomes" id="UP000663832"/>
    </source>
</evidence>
<evidence type="ECO:0000313" key="3">
    <source>
        <dbReference type="EMBL" id="CAF1336356.1"/>
    </source>
</evidence>
<proteinExistence type="predicted"/>
<keyword evidence="1" id="KW-0472">Membrane</keyword>
<keyword evidence="1" id="KW-0812">Transmembrane</keyword>
<sequence>MSGSLLSDQSLFSSPMNTSCRRESHYKYDRWTIIFFIIGLINILSAIWMLIAPKHWYYNLPAYVPESGPLNIHFIRDIGCIFLLLGCGLWIGGFFLIEFRLPLFTMNTSFYILHMFVHIHEIVSGRLRLGIFWTDLPGVYFPAILTFALNIILIRKYMVLSKSKTRQPIRTEN</sequence>
<dbReference type="EMBL" id="CAJNOI010000194">
    <property type="protein sequence ID" value="CAF1173594.1"/>
    <property type="molecule type" value="Genomic_DNA"/>
</dbReference>
<dbReference type="Proteomes" id="UP000663877">
    <property type="component" value="Unassembled WGS sequence"/>
</dbReference>
<evidence type="ECO:0000313" key="4">
    <source>
        <dbReference type="EMBL" id="CAF1440674.1"/>
    </source>
</evidence>
<accession>A0A815GBF5</accession>
<comment type="caution">
    <text evidence="3">The sequence shown here is derived from an EMBL/GenBank/DDBJ whole genome shotgun (WGS) entry which is preliminary data.</text>
</comment>
<protein>
    <submittedName>
        <fullName evidence="3">Uncharacterized protein</fullName>
    </submittedName>
</protein>
<keyword evidence="5" id="KW-1185">Reference proteome</keyword>
<feature type="transmembrane region" description="Helical" evidence="1">
    <location>
        <begin position="109"/>
        <end position="127"/>
    </location>
</feature>
<name>A0A815GBF5_9BILA</name>